<dbReference type="EMBL" id="CCKQ01011290">
    <property type="protein sequence ID" value="CDW82831.1"/>
    <property type="molecule type" value="Genomic_DNA"/>
</dbReference>
<proteinExistence type="predicted"/>
<evidence type="ECO:0000313" key="1">
    <source>
        <dbReference type="EMBL" id="CDW82831.1"/>
    </source>
</evidence>
<gene>
    <name evidence="1" type="primary">Contig6830.g7297</name>
    <name evidence="1" type="ORF">STYLEM_11866</name>
</gene>
<dbReference type="AlphaFoldDB" id="A0A078ALS7"/>
<accession>A0A078ALS7</accession>
<reference evidence="1 2" key="1">
    <citation type="submission" date="2014-06" db="EMBL/GenBank/DDBJ databases">
        <authorList>
            <person name="Swart Estienne"/>
        </authorList>
    </citation>
    <scope>NUCLEOTIDE SEQUENCE [LARGE SCALE GENOMIC DNA]</scope>
    <source>
        <strain evidence="1 2">130c</strain>
    </source>
</reference>
<protein>
    <submittedName>
        <fullName evidence="1">Uncharacterized protein</fullName>
    </submittedName>
</protein>
<keyword evidence="2" id="KW-1185">Reference proteome</keyword>
<name>A0A078ALS7_STYLE</name>
<organism evidence="1 2">
    <name type="scientific">Stylonychia lemnae</name>
    <name type="common">Ciliate</name>
    <dbReference type="NCBI Taxonomy" id="5949"/>
    <lineage>
        <taxon>Eukaryota</taxon>
        <taxon>Sar</taxon>
        <taxon>Alveolata</taxon>
        <taxon>Ciliophora</taxon>
        <taxon>Intramacronucleata</taxon>
        <taxon>Spirotrichea</taxon>
        <taxon>Stichotrichia</taxon>
        <taxon>Sporadotrichida</taxon>
        <taxon>Oxytrichidae</taxon>
        <taxon>Stylonychinae</taxon>
        <taxon>Stylonychia</taxon>
    </lineage>
</organism>
<evidence type="ECO:0000313" key="2">
    <source>
        <dbReference type="Proteomes" id="UP000039865"/>
    </source>
</evidence>
<sequence>MIIKALSEVDMLKLKYHKTVQYHIENDVNIQYTKPNLYKSFLNKVMIDITHFECIFNLEEIKKSNQQILLDLIGFSKFSQNILVDRLKYTNLMKYDVRLAC</sequence>
<dbReference type="Proteomes" id="UP000039865">
    <property type="component" value="Unassembled WGS sequence"/>
</dbReference>
<dbReference type="InParanoid" id="A0A078ALS7"/>